<evidence type="ECO:0000259" key="2">
    <source>
        <dbReference type="Pfam" id="PF03168"/>
    </source>
</evidence>
<dbReference type="InterPro" id="IPR004864">
    <property type="entry name" value="LEA_2"/>
</dbReference>
<evidence type="ECO:0000313" key="3">
    <source>
        <dbReference type="EMBL" id="CAI9298892.1"/>
    </source>
</evidence>
<feature type="domain" description="Late embryogenesis abundant protein LEA-2 subgroup" evidence="2">
    <location>
        <begin position="91"/>
        <end position="183"/>
    </location>
</feature>
<organism evidence="3 4">
    <name type="scientific">Lactuca saligna</name>
    <name type="common">Willowleaf lettuce</name>
    <dbReference type="NCBI Taxonomy" id="75948"/>
    <lineage>
        <taxon>Eukaryota</taxon>
        <taxon>Viridiplantae</taxon>
        <taxon>Streptophyta</taxon>
        <taxon>Embryophyta</taxon>
        <taxon>Tracheophyta</taxon>
        <taxon>Spermatophyta</taxon>
        <taxon>Magnoliopsida</taxon>
        <taxon>eudicotyledons</taxon>
        <taxon>Gunneridae</taxon>
        <taxon>Pentapetalae</taxon>
        <taxon>asterids</taxon>
        <taxon>campanulids</taxon>
        <taxon>Asterales</taxon>
        <taxon>Asteraceae</taxon>
        <taxon>Cichorioideae</taxon>
        <taxon>Cichorieae</taxon>
        <taxon>Lactucinae</taxon>
        <taxon>Lactuca</taxon>
    </lineage>
</organism>
<feature type="transmembrane region" description="Helical" evidence="1">
    <location>
        <begin position="29"/>
        <end position="53"/>
    </location>
</feature>
<dbReference type="SUPFAM" id="SSF117070">
    <property type="entry name" value="LEA14-like"/>
    <property type="match status" value="1"/>
</dbReference>
<keyword evidence="4" id="KW-1185">Reference proteome</keyword>
<dbReference type="Gene3D" id="2.60.40.1820">
    <property type="match status" value="1"/>
</dbReference>
<accession>A0AA35ZW10</accession>
<dbReference type="InterPro" id="IPR055301">
    <property type="entry name" value="Lea14-like_2"/>
</dbReference>
<dbReference type="Proteomes" id="UP001177003">
    <property type="component" value="Chromosome 8"/>
</dbReference>
<dbReference type="EMBL" id="OX465084">
    <property type="protein sequence ID" value="CAI9298892.1"/>
    <property type="molecule type" value="Genomic_DNA"/>
</dbReference>
<keyword evidence="1" id="KW-0812">Transmembrane</keyword>
<gene>
    <name evidence="3" type="ORF">LSALG_LOCUS37628</name>
</gene>
<dbReference type="PANTHER" id="PTHR31852">
    <property type="entry name" value="LATE EMBRYOGENESIS ABUNDANT (LEA) HYDROXYPROLINE-RICH GLYCOPROTEIN FAMILY"/>
    <property type="match status" value="1"/>
</dbReference>
<name>A0AA35ZW10_LACSI</name>
<dbReference type="Pfam" id="PF03168">
    <property type="entry name" value="LEA_2"/>
    <property type="match status" value="1"/>
</dbReference>
<dbReference type="AlphaFoldDB" id="A0AA35ZW10"/>
<sequence>MDVEKKDEQPLTTIIADDKHRRKRKRRRCICLSVIAVIVLLALIILILALTVFKAKKPVTSVNSIAISDFDVSVNLLPPRVSLNISLDLDISIKNPNKVGVKYRNSSAILLYKGQDVGEVPIPAGEIGSDDTKRLNLTLTVFADRLLTNLDVYSDVISGSLPVSTYTKISGKARILNMFNIHISSVSSCDLNIDISNRRISNQTCHYKNRL</sequence>
<keyword evidence="1" id="KW-1133">Transmembrane helix</keyword>
<reference evidence="3" key="1">
    <citation type="submission" date="2023-04" db="EMBL/GenBank/DDBJ databases">
        <authorList>
            <person name="Vijverberg K."/>
            <person name="Xiong W."/>
            <person name="Schranz E."/>
        </authorList>
    </citation>
    <scope>NUCLEOTIDE SEQUENCE</scope>
</reference>
<evidence type="ECO:0000313" key="4">
    <source>
        <dbReference type="Proteomes" id="UP001177003"/>
    </source>
</evidence>
<keyword evidence="1" id="KW-0472">Membrane</keyword>
<evidence type="ECO:0000256" key="1">
    <source>
        <dbReference type="SAM" id="Phobius"/>
    </source>
</evidence>
<protein>
    <recommendedName>
        <fullName evidence="2">Late embryogenesis abundant protein LEA-2 subgroup domain-containing protein</fullName>
    </recommendedName>
</protein>
<proteinExistence type="predicted"/>